<dbReference type="RefSeq" id="XP_070855525.1">
    <property type="nucleotide sequence ID" value="XM_070999424.1"/>
</dbReference>
<proteinExistence type="predicted"/>
<gene>
    <name evidence="2" type="primary">LOC139355103</name>
</gene>
<reference evidence="2" key="1">
    <citation type="submission" date="2025-08" db="UniProtKB">
        <authorList>
            <consortium name="RefSeq"/>
        </authorList>
    </citation>
    <scope>IDENTIFICATION</scope>
</reference>
<evidence type="ECO:0000313" key="1">
    <source>
        <dbReference type="Proteomes" id="UP001652628"/>
    </source>
</evidence>
<keyword evidence="1" id="KW-1185">Reference proteome</keyword>
<organism evidence="1 2">
    <name type="scientific">Drosophila suzukii</name>
    <name type="common">Spotted-wing drosophila fruit fly</name>
    <dbReference type="NCBI Taxonomy" id="28584"/>
    <lineage>
        <taxon>Eukaryota</taxon>
        <taxon>Metazoa</taxon>
        <taxon>Ecdysozoa</taxon>
        <taxon>Arthropoda</taxon>
        <taxon>Hexapoda</taxon>
        <taxon>Insecta</taxon>
        <taxon>Pterygota</taxon>
        <taxon>Neoptera</taxon>
        <taxon>Endopterygota</taxon>
        <taxon>Diptera</taxon>
        <taxon>Brachycera</taxon>
        <taxon>Muscomorpha</taxon>
        <taxon>Ephydroidea</taxon>
        <taxon>Drosophilidae</taxon>
        <taxon>Drosophila</taxon>
        <taxon>Sophophora</taxon>
    </lineage>
</organism>
<accession>A0ABM4U004</accession>
<sequence>MGHRSPARCSLLRLTPFNVSSAWSHHSCVIDVYSHIDTDGAALPPARCDISTLADFSIFLCPSIALSSSANRSPIEVPPSLARGDFATFIGSDSILAAFESGCGEDIAFTLQPGQQVAGAAHTCPVLLLVFS</sequence>
<protein>
    <submittedName>
        <fullName evidence="2">Uncharacterized protein</fullName>
    </submittedName>
</protein>
<dbReference type="GeneID" id="139355103"/>
<name>A0ABM4U004_DROSZ</name>
<evidence type="ECO:0000313" key="2">
    <source>
        <dbReference type="RefSeq" id="XP_070855525.1"/>
    </source>
</evidence>
<dbReference type="Proteomes" id="UP001652628">
    <property type="component" value="Unplaced"/>
</dbReference>